<evidence type="ECO:0000256" key="1">
    <source>
        <dbReference type="ARBA" id="ARBA00022729"/>
    </source>
</evidence>
<dbReference type="InterPro" id="IPR003790">
    <property type="entry name" value="GHL10"/>
</dbReference>
<protein>
    <submittedName>
        <fullName evidence="3">Family 10 glycosylhydrolase</fullName>
    </submittedName>
</protein>
<dbReference type="PANTHER" id="PTHR43405:SF1">
    <property type="entry name" value="GLYCOSYL HYDROLASE DIGH"/>
    <property type="match status" value="1"/>
</dbReference>
<keyword evidence="4" id="KW-1185">Reference proteome</keyword>
<keyword evidence="1" id="KW-0732">Signal</keyword>
<name>A0ABT1MGF4_9BACT</name>
<organism evidence="3 4">
    <name type="scientific">Coprobacter tertius</name>
    <dbReference type="NCBI Taxonomy" id="2944915"/>
    <lineage>
        <taxon>Bacteria</taxon>
        <taxon>Pseudomonadati</taxon>
        <taxon>Bacteroidota</taxon>
        <taxon>Bacteroidia</taxon>
        <taxon>Bacteroidales</taxon>
        <taxon>Barnesiellaceae</taxon>
        <taxon>Coprobacter</taxon>
    </lineage>
</organism>
<dbReference type="InterPro" id="IPR052177">
    <property type="entry name" value="Divisome_Glycosyl_Hydrolase"/>
</dbReference>
<dbReference type="PANTHER" id="PTHR43405">
    <property type="entry name" value="GLYCOSYL HYDROLASE DIGH"/>
    <property type="match status" value="1"/>
</dbReference>
<proteinExistence type="predicted"/>
<dbReference type="InterPro" id="IPR017853">
    <property type="entry name" value="GH"/>
</dbReference>
<feature type="domain" description="Glycosyl hydrolase-like 10" evidence="2">
    <location>
        <begin position="25"/>
        <end position="298"/>
    </location>
</feature>
<reference evidence="3 4" key="1">
    <citation type="submission" date="2022-07" db="EMBL/GenBank/DDBJ databases">
        <title>Fecal culturing of patients with breast cancer.</title>
        <authorList>
            <person name="Teng N.M.Y."/>
            <person name="Kiu R."/>
            <person name="Evans R."/>
            <person name="Baker D.J."/>
            <person name="Zenner C."/>
            <person name="Robinson S.D."/>
            <person name="Hall L.J."/>
        </authorList>
    </citation>
    <scope>NUCLEOTIDE SEQUENCE [LARGE SCALE GENOMIC DNA]</scope>
    <source>
        <strain evidence="3 4">LH1063</strain>
    </source>
</reference>
<dbReference type="EMBL" id="JANDHW010000005">
    <property type="protein sequence ID" value="MCP9611712.1"/>
    <property type="molecule type" value="Genomic_DNA"/>
</dbReference>
<dbReference type="SUPFAM" id="SSF51445">
    <property type="entry name" value="(Trans)glycosidases"/>
    <property type="match status" value="1"/>
</dbReference>
<comment type="caution">
    <text evidence="3">The sequence shown here is derived from an EMBL/GenBank/DDBJ whole genome shotgun (WGS) entry which is preliminary data.</text>
</comment>
<evidence type="ECO:0000313" key="4">
    <source>
        <dbReference type="Proteomes" id="UP001205603"/>
    </source>
</evidence>
<gene>
    <name evidence="3" type="ORF">NMU02_06370</name>
</gene>
<dbReference type="RefSeq" id="WP_255026687.1">
    <property type="nucleotide sequence ID" value="NZ_JANDHW010000005.1"/>
</dbReference>
<accession>A0ABT1MGF4</accession>
<dbReference type="Pfam" id="PF02638">
    <property type="entry name" value="GHL10"/>
    <property type="match status" value="1"/>
</dbReference>
<evidence type="ECO:0000313" key="3">
    <source>
        <dbReference type="EMBL" id="MCP9611712.1"/>
    </source>
</evidence>
<dbReference type="Proteomes" id="UP001205603">
    <property type="component" value="Unassembled WGS sequence"/>
</dbReference>
<dbReference type="Gene3D" id="3.20.20.80">
    <property type="entry name" value="Glycosidases"/>
    <property type="match status" value="1"/>
</dbReference>
<sequence>MLKKLVFIIFLFLGIFKTFSQPKHEMRAVWFTTNWGLDWPHETVRDYISREQQKGELCRLLDCVEELNFNVVFFQTRLRGDVIYTSKNEPWNAILTGVSGKNPGYDPLEYAVRKCHERGLECHAWIVCIPIGTNKQVKLHGRNSLVARHRDWCINMKGEWYLDPGHPQVAEYLASLAADIVRRYQVDGIHLDYIRYPDQAWAFPDKNTYRKYARKGESLSQWRQNNIDRIVYTIYNAVKQVRHTVKVSAATIGKYRSLPAFPSSGWSCIESVHQDAQKWMKDGKIDFIVPMLYFSERSFYPFLDDWIKNSYGRPVVSGLGAYRLQKTEGNWKLNDFLRQIYDGRYLGASGQAFYRLESLVKNEKGIYDELYHWAYPFPALLPRMPWISDYVPDTPKGFRIESNLSFIDFKWDRTLKAKGYALYGSDIYPVDISQSENLLWTGFINNCRLSYSQIPRCKYYALTAYDEGYNESLPVFIDVSETSPIPPEFKIIYSEKDGTLNFNTQNKYKYIVILDIMGQKIYQGIWRNKINLPNLQSGIYRILYADEKATYKGLFSHIKY</sequence>
<evidence type="ECO:0000259" key="2">
    <source>
        <dbReference type="Pfam" id="PF02638"/>
    </source>
</evidence>